<dbReference type="EMBL" id="JASPKZ010009612">
    <property type="protein sequence ID" value="KAJ9576600.1"/>
    <property type="molecule type" value="Genomic_DNA"/>
</dbReference>
<protein>
    <submittedName>
        <fullName evidence="1">Uncharacterized protein</fullName>
    </submittedName>
</protein>
<proteinExistence type="predicted"/>
<feature type="non-terminal residue" evidence="1">
    <location>
        <position position="190"/>
    </location>
</feature>
<evidence type="ECO:0000313" key="1">
    <source>
        <dbReference type="EMBL" id="KAJ9576600.1"/>
    </source>
</evidence>
<reference evidence="1" key="1">
    <citation type="journal article" date="2023" name="IScience">
        <title>Live-bearing cockroach genome reveals convergent evolutionary mechanisms linked to viviparity in insects and beyond.</title>
        <authorList>
            <person name="Fouks B."/>
            <person name="Harrison M.C."/>
            <person name="Mikhailova A.A."/>
            <person name="Marchal E."/>
            <person name="English S."/>
            <person name="Carruthers M."/>
            <person name="Jennings E.C."/>
            <person name="Chiamaka E.L."/>
            <person name="Frigard R.A."/>
            <person name="Pippel M."/>
            <person name="Attardo G.M."/>
            <person name="Benoit J.B."/>
            <person name="Bornberg-Bauer E."/>
            <person name="Tobe S.S."/>
        </authorList>
    </citation>
    <scope>NUCLEOTIDE SEQUENCE</scope>
    <source>
        <strain evidence="1">Stay&amp;Tobe</strain>
    </source>
</reference>
<accession>A0AAD7ZA44</accession>
<dbReference type="AlphaFoldDB" id="A0AAD7ZA44"/>
<keyword evidence="2" id="KW-1185">Reference proteome</keyword>
<organism evidence="1 2">
    <name type="scientific">Diploptera punctata</name>
    <name type="common">Pacific beetle cockroach</name>
    <dbReference type="NCBI Taxonomy" id="6984"/>
    <lineage>
        <taxon>Eukaryota</taxon>
        <taxon>Metazoa</taxon>
        <taxon>Ecdysozoa</taxon>
        <taxon>Arthropoda</taxon>
        <taxon>Hexapoda</taxon>
        <taxon>Insecta</taxon>
        <taxon>Pterygota</taxon>
        <taxon>Neoptera</taxon>
        <taxon>Polyneoptera</taxon>
        <taxon>Dictyoptera</taxon>
        <taxon>Blattodea</taxon>
        <taxon>Blaberoidea</taxon>
        <taxon>Blaberidae</taxon>
        <taxon>Diplopterinae</taxon>
        <taxon>Diploptera</taxon>
    </lineage>
</organism>
<comment type="caution">
    <text evidence="1">The sequence shown here is derived from an EMBL/GenBank/DDBJ whole genome shotgun (WGS) entry which is preliminary data.</text>
</comment>
<sequence length="190" mass="21725">METVDFINILETYNKQRKLFSKAFPKDLQFCTQMALINYLEMKASLQDDRTLNQLLDYLEPADIEAVGGYVLGNWPLQDLKQSQRKKFILEAIGQLTLPELIVATKEESPWSYAKLLLDQYGSVNYNIDIRELFELGNLFQFIPASEIVKINAASFRLFLESVGDSRSKTVCADSATRSAWHQLILKSFG</sequence>
<evidence type="ECO:0000313" key="2">
    <source>
        <dbReference type="Proteomes" id="UP001233999"/>
    </source>
</evidence>
<gene>
    <name evidence="1" type="ORF">L9F63_025505</name>
</gene>
<reference evidence="1" key="2">
    <citation type="submission" date="2023-05" db="EMBL/GenBank/DDBJ databases">
        <authorList>
            <person name="Fouks B."/>
        </authorList>
    </citation>
    <scope>NUCLEOTIDE SEQUENCE</scope>
    <source>
        <strain evidence="1">Stay&amp;Tobe</strain>
        <tissue evidence="1">Testes</tissue>
    </source>
</reference>
<name>A0AAD7ZA44_DIPPU</name>
<dbReference type="Proteomes" id="UP001233999">
    <property type="component" value="Unassembled WGS sequence"/>
</dbReference>